<comment type="subunit">
    <text evidence="6">The basal body constitutes a major portion of the flagellar organelle and consists of a number of rings mounted on a central rod.</text>
</comment>
<evidence type="ECO:0000313" key="15">
    <source>
        <dbReference type="Proteomes" id="UP000578252"/>
    </source>
</evidence>
<dbReference type="GO" id="GO:0030694">
    <property type="term" value="C:bacterial-type flagellum basal body, rod"/>
    <property type="evidence" value="ECO:0007669"/>
    <property type="project" value="InterPro"/>
</dbReference>
<dbReference type="InterPro" id="IPR001444">
    <property type="entry name" value="Flag_bb_rod_N"/>
</dbReference>
<keyword evidence="9" id="KW-0966">Cell projection</keyword>
<dbReference type="OrthoDB" id="9788334at2"/>
<feature type="domain" description="Flagellar basal body rod protein N-terminal" evidence="7">
    <location>
        <begin position="12"/>
        <end position="36"/>
    </location>
</feature>
<evidence type="ECO:0000313" key="14">
    <source>
        <dbReference type="Proteomes" id="UP000575397"/>
    </source>
</evidence>
<dbReference type="Proteomes" id="UP000255284">
    <property type="component" value="Unassembled WGS sequence"/>
</dbReference>
<dbReference type="EMBL" id="VSZY01000001">
    <property type="protein sequence ID" value="MCU9968016.1"/>
    <property type="molecule type" value="Genomic_DNA"/>
</dbReference>
<dbReference type="InterPro" id="IPR006300">
    <property type="entry name" value="FlgB"/>
</dbReference>
<keyword evidence="9" id="KW-0282">Flagellum</keyword>
<dbReference type="EMBL" id="UGGQ01000006">
    <property type="protein sequence ID" value="STO16464.1"/>
    <property type="molecule type" value="Genomic_DNA"/>
</dbReference>
<dbReference type="EMBL" id="JABCUS010000005">
    <property type="protein sequence ID" value="NMX02999.1"/>
    <property type="molecule type" value="Genomic_DNA"/>
</dbReference>
<dbReference type="Proteomes" id="UP001209486">
    <property type="component" value="Unassembled WGS sequence"/>
</dbReference>
<evidence type="ECO:0000313" key="8">
    <source>
        <dbReference type="EMBL" id="MCU9968016.1"/>
    </source>
</evidence>
<dbReference type="Proteomes" id="UP000582487">
    <property type="component" value="Unassembled WGS sequence"/>
</dbReference>
<evidence type="ECO:0000259" key="7">
    <source>
        <dbReference type="Pfam" id="PF00460"/>
    </source>
</evidence>
<dbReference type="Pfam" id="PF00460">
    <property type="entry name" value="Flg_bb_rod"/>
    <property type="match status" value="1"/>
</dbReference>
<sequence>MFDSINYIAMRTALDGLSMRQRVIADNIANIQTPGFLAGKVRFEDELARATRFGNPQSAHIATARSLEPTRIDGNNVNLDTETISSVDTVLRFQLATQAMSAHYNGIRTAMRTTS</sequence>
<dbReference type="Proteomes" id="UP000575397">
    <property type="component" value="Unassembled WGS sequence"/>
</dbReference>
<proteinExistence type="inferred from homology"/>
<evidence type="ECO:0000313" key="16">
    <source>
        <dbReference type="Proteomes" id="UP000582487"/>
    </source>
</evidence>
<evidence type="ECO:0000256" key="4">
    <source>
        <dbReference type="ARBA" id="ARBA00023143"/>
    </source>
</evidence>
<evidence type="ECO:0000256" key="2">
    <source>
        <dbReference type="ARBA" id="ARBA00009677"/>
    </source>
</evidence>
<dbReference type="GO" id="GO:0071973">
    <property type="term" value="P:bacterial-type flagellum-dependent cell motility"/>
    <property type="evidence" value="ECO:0007669"/>
    <property type="project" value="InterPro"/>
</dbReference>
<dbReference type="Proteomes" id="UP000578252">
    <property type="component" value="Unassembled WGS sequence"/>
</dbReference>
<reference evidence="14 15" key="3">
    <citation type="submission" date="2020-04" db="EMBL/GenBank/DDBJ databases">
        <title>Antimicrobial susceptibility and clonality of vaginal-derived multi-drug resistant Mobiluncus isolates in China.</title>
        <authorList>
            <person name="Zhang X."/>
        </authorList>
    </citation>
    <scope>NUCLEOTIDE SEQUENCE [LARGE SCALE GENOMIC DNA]</scope>
    <source>
        <strain evidence="11 14">12</strain>
        <strain evidence="9 15">13</strain>
        <strain evidence="10 16">7</strain>
    </source>
</reference>
<comment type="similarity">
    <text evidence="2 6">Belongs to the flagella basal body rod proteins family.</text>
</comment>
<evidence type="ECO:0000256" key="6">
    <source>
        <dbReference type="PIRNR" id="PIRNR002889"/>
    </source>
</evidence>
<gene>
    <name evidence="12" type="primary">flgB</name>
    <name evidence="8" type="ORF">FYZ43_00965</name>
    <name evidence="10" type="ORF">HHJ74_05625</name>
    <name evidence="11" type="ORF">HHJ77_03370</name>
    <name evidence="9" type="ORF">HHJ78_00060</name>
    <name evidence="12" type="ORF">NCTC11819_01031</name>
</gene>
<evidence type="ECO:0000256" key="1">
    <source>
        <dbReference type="ARBA" id="ARBA00004117"/>
    </source>
</evidence>
<dbReference type="AlphaFoldDB" id="A0A2J9KMZ4"/>
<keyword evidence="4 6" id="KW-0975">Bacterial flagellum</keyword>
<comment type="function">
    <text evidence="5 6">Structural component of flagellum, the bacterial motility apparatus. Part of the rod structure of flagellar basal body.</text>
</comment>
<dbReference type="PIRSF" id="PIRSF002889">
    <property type="entry name" value="Rod_FlgB"/>
    <property type="match status" value="1"/>
</dbReference>
<evidence type="ECO:0000313" key="13">
    <source>
        <dbReference type="Proteomes" id="UP000255284"/>
    </source>
</evidence>
<evidence type="ECO:0000313" key="11">
    <source>
        <dbReference type="EMBL" id="NMX02999.1"/>
    </source>
</evidence>
<keyword evidence="9" id="KW-0969">Cilium</keyword>
<evidence type="ECO:0000313" key="12">
    <source>
        <dbReference type="EMBL" id="STO16464.1"/>
    </source>
</evidence>
<dbReference type="EMBL" id="JABCUV010000005">
    <property type="protein sequence ID" value="NMW93175.1"/>
    <property type="molecule type" value="Genomic_DNA"/>
</dbReference>
<reference evidence="12 13" key="1">
    <citation type="submission" date="2018-06" db="EMBL/GenBank/DDBJ databases">
        <authorList>
            <consortium name="Pathogen Informatics"/>
            <person name="Doyle S."/>
        </authorList>
    </citation>
    <scope>NUCLEOTIDE SEQUENCE [LARGE SCALE GENOMIC DNA]</scope>
    <source>
        <strain evidence="12 13">NCTC11819</strain>
    </source>
</reference>
<accession>A0A2J9KMZ4</accession>
<dbReference type="EMBL" id="JABCUR010000001">
    <property type="protein sequence ID" value="NMW63970.1"/>
    <property type="molecule type" value="Genomic_DNA"/>
</dbReference>
<organism evidence="9 15">
    <name type="scientific">Mobiluncus mulieris</name>
    <dbReference type="NCBI Taxonomy" id="2052"/>
    <lineage>
        <taxon>Bacteria</taxon>
        <taxon>Bacillati</taxon>
        <taxon>Actinomycetota</taxon>
        <taxon>Actinomycetes</taxon>
        <taxon>Actinomycetales</taxon>
        <taxon>Actinomycetaceae</taxon>
        <taxon>Mobiluncus</taxon>
    </lineage>
</organism>
<evidence type="ECO:0000313" key="10">
    <source>
        <dbReference type="EMBL" id="NMW93175.1"/>
    </source>
</evidence>
<evidence type="ECO:0000256" key="3">
    <source>
        <dbReference type="ARBA" id="ARBA00014376"/>
    </source>
</evidence>
<dbReference type="RefSeq" id="WP_004014116.1">
    <property type="nucleotide sequence ID" value="NZ_CAMPUA010000001.1"/>
</dbReference>
<reference evidence="8 17" key="2">
    <citation type="submission" date="2019-08" db="EMBL/GenBank/DDBJ databases">
        <title>Comparison of rpoB and gyrB Sequences from Mobiluncus Species and Development of a Multiplex PCR Method for Clinical Detection of Mobiluncus curtisii and Mobiluncus mulieris.</title>
        <authorList>
            <person name="Yang L."/>
            <person name="Shen Y."/>
            <person name="Xu G."/>
            <person name="Shu L.-B."/>
            <person name="Hu J."/>
            <person name="Zhang R."/>
            <person name="Wang Y."/>
            <person name="Zhou H.-W."/>
            <person name="Zhang X."/>
        </authorList>
    </citation>
    <scope>NUCLEOTIDE SEQUENCE [LARGE SCALE GENOMIC DNA]</scope>
    <source>
        <strain evidence="8 17">M26</strain>
    </source>
</reference>
<evidence type="ECO:0000313" key="17">
    <source>
        <dbReference type="Proteomes" id="UP001209486"/>
    </source>
</evidence>
<name>A0A2J9KMZ4_9ACTO</name>
<protein>
    <recommendedName>
        <fullName evidence="3 6">Flagellar basal body rod protein FlgB</fullName>
    </recommendedName>
</protein>
<comment type="caution">
    <text evidence="9">The sequence shown here is derived from an EMBL/GenBank/DDBJ whole genome shotgun (WGS) entry which is preliminary data.</text>
</comment>
<evidence type="ECO:0000256" key="5">
    <source>
        <dbReference type="ARBA" id="ARBA00024934"/>
    </source>
</evidence>
<comment type="subcellular location">
    <subcellularLocation>
        <location evidence="1 6">Bacterial flagellum basal body</location>
    </subcellularLocation>
</comment>
<evidence type="ECO:0000313" key="9">
    <source>
        <dbReference type="EMBL" id="NMW63970.1"/>
    </source>
</evidence>